<sequence>MPESVAMRTWIAIPLLIIAGSVASASDANTGHGSSLTIDGGCRIDSDYRFHLTERSVIFTRDRAEPRRVLMRQGRLFVDDRWVHLSPADSRRVHEYERQARAAMPLAQRIGRDAARIAFTSLGEVAAGLSPDPERTRARLAAARARLEARLAHSVTATRFDGAELGNGIADAIREVLPSLVGDVVGGAVRAAFAGDARRLQELEDLDRDIERRIAPQTRDLERNARRLCRRMEALDRLDDTLEYRLPDGASLDLLQVERRHHGRPASPSG</sequence>
<proteinExistence type="predicted"/>
<keyword evidence="1" id="KW-0732">Signal</keyword>
<reference evidence="3" key="1">
    <citation type="journal article" date="2019" name="Int. J. Syst. Evol. Microbiol.">
        <title>The Global Catalogue of Microorganisms (GCM) 10K type strain sequencing project: providing services to taxonomists for standard genome sequencing and annotation.</title>
        <authorList>
            <consortium name="The Broad Institute Genomics Platform"/>
            <consortium name="The Broad Institute Genome Sequencing Center for Infectious Disease"/>
            <person name="Wu L."/>
            <person name="Ma J."/>
        </authorList>
    </citation>
    <scope>NUCLEOTIDE SEQUENCE [LARGE SCALE GENOMIC DNA]</scope>
    <source>
        <strain evidence="3">JCM 18392</strain>
    </source>
</reference>
<name>A0ABP9DUP1_9GAMM</name>
<gene>
    <name evidence="2" type="ORF">GCM10023332_08470</name>
</gene>
<comment type="caution">
    <text evidence="2">The sequence shown here is derived from an EMBL/GenBank/DDBJ whole genome shotgun (WGS) entry which is preliminary data.</text>
</comment>
<protein>
    <submittedName>
        <fullName evidence="2">YggN family protein</fullName>
    </submittedName>
</protein>
<dbReference type="EMBL" id="BAABJY010000001">
    <property type="protein sequence ID" value="GAA4858871.1"/>
    <property type="molecule type" value="Genomic_DNA"/>
</dbReference>
<feature type="signal peptide" evidence="1">
    <location>
        <begin position="1"/>
        <end position="25"/>
    </location>
</feature>
<organism evidence="2 3">
    <name type="scientific">Luteimonas vadosa</name>
    <dbReference type="NCBI Taxonomy" id="1165507"/>
    <lineage>
        <taxon>Bacteria</taxon>
        <taxon>Pseudomonadati</taxon>
        <taxon>Pseudomonadota</taxon>
        <taxon>Gammaproteobacteria</taxon>
        <taxon>Lysobacterales</taxon>
        <taxon>Lysobacteraceae</taxon>
        <taxon>Luteimonas</taxon>
    </lineage>
</organism>
<keyword evidence="3" id="KW-1185">Reference proteome</keyword>
<dbReference type="Proteomes" id="UP001501323">
    <property type="component" value="Unassembled WGS sequence"/>
</dbReference>
<evidence type="ECO:0000313" key="2">
    <source>
        <dbReference type="EMBL" id="GAA4858871.1"/>
    </source>
</evidence>
<feature type="chain" id="PRO_5046887199" evidence="1">
    <location>
        <begin position="26"/>
        <end position="270"/>
    </location>
</feature>
<dbReference type="Pfam" id="PF11101">
    <property type="entry name" value="DUF2884"/>
    <property type="match status" value="1"/>
</dbReference>
<dbReference type="InterPro" id="IPR021307">
    <property type="entry name" value="DUF2884"/>
</dbReference>
<evidence type="ECO:0000256" key="1">
    <source>
        <dbReference type="SAM" id="SignalP"/>
    </source>
</evidence>
<evidence type="ECO:0000313" key="3">
    <source>
        <dbReference type="Proteomes" id="UP001501323"/>
    </source>
</evidence>
<accession>A0ABP9DUP1</accession>